<evidence type="ECO:0000256" key="1">
    <source>
        <dbReference type="ARBA" id="ARBA00011073"/>
    </source>
</evidence>
<dbReference type="Gene3D" id="3.30.70.80">
    <property type="entry name" value="Peptidase S8 propeptide/proteinase inhibitor I9"/>
    <property type="match status" value="1"/>
</dbReference>
<dbReference type="SUPFAM" id="SSF54897">
    <property type="entry name" value="Protease propeptides/inhibitors"/>
    <property type="match status" value="1"/>
</dbReference>
<dbReference type="FunFam" id="3.40.50.200:FF:000007">
    <property type="entry name" value="Subtilisin-like serine protease"/>
    <property type="match status" value="1"/>
</dbReference>
<dbReference type="PANTHER" id="PTHR43806">
    <property type="entry name" value="PEPTIDASE S8"/>
    <property type="match status" value="1"/>
</dbReference>
<keyword evidence="2 5" id="KW-0645">Protease</keyword>
<dbReference type="InterPro" id="IPR000209">
    <property type="entry name" value="Peptidase_S8/S53_dom"/>
</dbReference>
<dbReference type="InterPro" id="IPR037045">
    <property type="entry name" value="S8pro/Inhibitor_I9_sf"/>
</dbReference>
<dbReference type="GO" id="GO:0006508">
    <property type="term" value="P:proteolysis"/>
    <property type="evidence" value="ECO:0007669"/>
    <property type="project" value="UniProtKB-KW"/>
</dbReference>
<evidence type="ECO:0000256" key="4">
    <source>
        <dbReference type="ARBA" id="ARBA00022825"/>
    </source>
</evidence>
<comment type="similarity">
    <text evidence="1 5">Belongs to the peptidase S8 family.</text>
</comment>
<dbReference type="CDD" id="cd04077">
    <property type="entry name" value="Peptidases_S8_PCSK9_ProteinaseK_like"/>
    <property type="match status" value="1"/>
</dbReference>
<dbReference type="InterPro" id="IPR034193">
    <property type="entry name" value="PCSK9_ProteinaseK-like"/>
</dbReference>
<feature type="signal peptide" evidence="6">
    <location>
        <begin position="1"/>
        <end position="23"/>
    </location>
</feature>
<dbReference type="InterPro" id="IPR023828">
    <property type="entry name" value="Peptidase_S8_Ser-AS"/>
</dbReference>
<dbReference type="Gene3D" id="3.40.50.200">
    <property type="entry name" value="Peptidase S8/S53 domain"/>
    <property type="match status" value="1"/>
</dbReference>
<feature type="active site" description="Charge relay system" evidence="5">
    <location>
        <position position="217"/>
    </location>
</feature>
<sequence>MQVTPFSFCYCVITLYLFSFAYSAPPLFSAPANPSSIVNGLGLPISNLDAPAEDMIANRYIVVYSKDATDDAVESHQSTIKTALKKRSLNATSIDGRQLSPMMHTFKMGGWRGMCLDAEDAMIIEIESASEVSYVEADTQVGFLELTEQIEAPIGLVRLSHALKSESKEYVFDNASDGAGIVGYVIDTGIRASHEFGGRATMKANFIDDINEDQNGHGSHVATTIGGASFGVAKNIELVGIKVLDAKGKGSNANVLRGVNFDVAERGLAGKAVVNISIGGSKSKALNTAIEALTKAGVTVVVAAGNSNKDATSFSPASAPSAITVGAIDPTTDKRASFSNFGAFVDIFAPGVKVLSAGIADDNAVATLSGTSMASPHIAGLAAYLISTESLATPEAVLARMLELARTTSAKVDEQLTNTIDLIAYNGSGL</sequence>
<gene>
    <name evidence="8" type="primary">Pep</name>
</gene>
<dbReference type="SUPFAM" id="SSF52743">
    <property type="entry name" value="Subtilisin-like"/>
    <property type="match status" value="1"/>
</dbReference>
<keyword evidence="6" id="KW-0732">Signal</keyword>
<keyword evidence="3 5" id="KW-0378">Hydrolase</keyword>
<dbReference type="GO" id="GO:0004252">
    <property type="term" value="F:serine-type endopeptidase activity"/>
    <property type="evidence" value="ECO:0007669"/>
    <property type="project" value="UniProtKB-UniRule"/>
</dbReference>
<feature type="chain" id="PRO_5004322575" evidence="6">
    <location>
        <begin position="24"/>
        <end position="430"/>
    </location>
</feature>
<protein>
    <submittedName>
        <fullName evidence="8">Extracellular alkaline protease</fullName>
    </submittedName>
</protein>
<dbReference type="InterPro" id="IPR015500">
    <property type="entry name" value="Peptidase_S8_subtilisin-rel"/>
</dbReference>
<proteinExistence type="inferred from homology"/>
<evidence type="ECO:0000256" key="2">
    <source>
        <dbReference type="ARBA" id="ARBA00022670"/>
    </source>
</evidence>
<dbReference type="VEuPathDB" id="FungiDB:BGT96224V316_LOCUS4006"/>
<dbReference type="PROSITE" id="PS00138">
    <property type="entry name" value="SUBTILASE_SER"/>
    <property type="match status" value="1"/>
</dbReference>
<dbReference type="AlphaFoldDB" id="Q96VN2"/>
<feature type="active site" description="Charge relay system" evidence="5">
    <location>
        <position position="187"/>
    </location>
</feature>
<organism evidence="8">
    <name type="scientific">Blumeria graminis</name>
    <name type="common">Powdery mildew</name>
    <name type="synonym">Oidium monilioides</name>
    <dbReference type="NCBI Taxonomy" id="34373"/>
    <lineage>
        <taxon>Eukaryota</taxon>
        <taxon>Fungi</taxon>
        <taxon>Dikarya</taxon>
        <taxon>Ascomycota</taxon>
        <taxon>Pezizomycotina</taxon>
        <taxon>Leotiomycetes</taxon>
        <taxon>Erysiphales</taxon>
        <taxon>Erysiphaceae</taxon>
        <taxon>Blumeria</taxon>
    </lineage>
</organism>
<accession>Q96VN2</accession>
<feature type="domain" description="Peptidase S8/S53" evidence="7">
    <location>
        <begin position="185"/>
        <end position="405"/>
    </location>
</feature>
<dbReference type="EMBL" id="AY039006">
    <property type="protein sequence ID" value="AAK84436.1"/>
    <property type="molecule type" value="Genomic_DNA"/>
</dbReference>
<dbReference type="InterPro" id="IPR036852">
    <property type="entry name" value="Peptidase_S8/S53_dom_sf"/>
</dbReference>
<dbReference type="PROSITE" id="PS51892">
    <property type="entry name" value="SUBTILASE"/>
    <property type="match status" value="1"/>
</dbReference>
<dbReference type="VEuPathDB" id="FungiDB:BGTH12_LOCUS3686"/>
<evidence type="ECO:0000313" key="8">
    <source>
        <dbReference type="EMBL" id="AAK84436.1"/>
    </source>
</evidence>
<evidence type="ECO:0000256" key="5">
    <source>
        <dbReference type="PROSITE-ProRule" id="PRU01240"/>
    </source>
</evidence>
<evidence type="ECO:0000256" key="3">
    <source>
        <dbReference type="ARBA" id="ARBA00022801"/>
    </source>
</evidence>
<dbReference type="InterPro" id="IPR050131">
    <property type="entry name" value="Peptidase_S8_subtilisin-like"/>
</dbReference>
<reference evidence="8" key="1">
    <citation type="submission" date="2001-06" db="EMBL/GenBank/DDBJ databases">
        <title>An extracellular alkaline protease from Blumeria graminis.</title>
        <authorList>
            <person name="Zhang Z."/>
            <person name="Gurr S.J."/>
        </authorList>
    </citation>
    <scope>NUCLEOTIDE SEQUENCE</scope>
</reference>
<keyword evidence="4 5" id="KW-0720">Serine protease</keyword>
<evidence type="ECO:0000259" key="7">
    <source>
        <dbReference type="Pfam" id="PF00082"/>
    </source>
</evidence>
<dbReference type="PRINTS" id="PR00723">
    <property type="entry name" value="SUBTILISIN"/>
</dbReference>
<feature type="active site" description="Charge relay system" evidence="5">
    <location>
        <position position="372"/>
    </location>
</feature>
<dbReference type="PANTHER" id="PTHR43806:SF11">
    <property type="entry name" value="CEREVISIN-RELATED"/>
    <property type="match status" value="1"/>
</dbReference>
<evidence type="ECO:0000256" key="6">
    <source>
        <dbReference type="SAM" id="SignalP"/>
    </source>
</evidence>
<name>Q96VN2_BLUGR</name>
<dbReference type="Pfam" id="PF00082">
    <property type="entry name" value="Peptidase_S8"/>
    <property type="match status" value="1"/>
</dbReference>